<proteinExistence type="predicted"/>
<evidence type="ECO:0000313" key="2">
    <source>
        <dbReference type="Proteomes" id="UP000003416"/>
    </source>
</evidence>
<evidence type="ECO:0000313" key="1">
    <source>
        <dbReference type="EMBL" id="EGF50896.1"/>
    </source>
</evidence>
<comment type="caution">
    <text evidence="1">The sequence shown here is derived from an EMBL/GenBank/DDBJ whole genome shotgun (WGS) entry which is preliminary data.</text>
</comment>
<protein>
    <submittedName>
        <fullName evidence="1">Uncharacterized protein</fullName>
    </submittedName>
</protein>
<organism evidence="1 2">
    <name type="scientific">Bacteroides fluxus YIT 12057</name>
    <dbReference type="NCBI Taxonomy" id="763034"/>
    <lineage>
        <taxon>Bacteria</taxon>
        <taxon>Pseudomonadati</taxon>
        <taxon>Bacteroidota</taxon>
        <taxon>Bacteroidia</taxon>
        <taxon>Bacteroidales</taxon>
        <taxon>Bacteroidaceae</taxon>
        <taxon>Bacteroides</taxon>
    </lineage>
</organism>
<dbReference type="EMBL" id="AFBN01000104">
    <property type="protein sequence ID" value="EGF50896.1"/>
    <property type="molecule type" value="Genomic_DNA"/>
</dbReference>
<dbReference type="Proteomes" id="UP000003416">
    <property type="component" value="Unassembled WGS sequence"/>
</dbReference>
<reference evidence="1 2" key="1">
    <citation type="submission" date="2011-02" db="EMBL/GenBank/DDBJ databases">
        <authorList>
            <person name="Weinstock G."/>
            <person name="Sodergren E."/>
            <person name="Clifton S."/>
            <person name="Fulton L."/>
            <person name="Fulton B."/>
            <person name="Courtney L."/>
            <person name="Fronick C."/>
            <person name="Harrison M."/>
            <person name="Strong C."/>
            <person name="Farmer C."/>
            <person name="Delahaunty K."/>
            <person name="Markovic C."/>
            <person name="Hall O."/>
            <person name="Minx P."/>
            <person name="Tomlinson C."/>
            <person name="Mitreva M."/>
            <person name="Hou S."/>
            <person name="Chen J."/>
            <person name="Wollam A."/>
            <person name="Pepin K.H."/>
            <person name="Johnson M."/>
            <person name="Bhonagiri V."/>
            <person name="Zhang X."/>
            <person name="Suruliraj S."/>
            <person name="Warren W."/>
            <person name="Chinwalla A."/>
            <person name="Mardis E.R."/>
            <person name="Wilson R.K."/>
        </authorList>
    </citation>
    <scope>NUCLEOTIDE SEQUENCE [LARGE SCALE GENOMIC DNA]</scope>
    <source>
        <strain evidence="1 2">YIT 12057</strain>
    </source>
</reference>
<sequence>MNHWKQLDNAKEHFRTVVICFHFSIFEPLETVLVPLIGNQLLL</sequence>
<name>F3PY68_9BACE</name>
<dbReference type="HOGENOM" id="CLU_3360956_0_0_10"/>
<dbReference type="AlphaFoldDB" id="F3PY68"/>
<gene>
    <name evidence="1" type="ORF">HMPREF9446_03716</name>
</gene>
<accession>F3PY68</accession>
<keyword evidence="2" id="KW-1185">Reference proteome</keyword>